<evidence type="ECO:0000313" key="2">
    <source>
        <dbReference type="Proteomes" id="UP000821853"/>
    </source>
</evidence>
<dbReference type="EMBL" id="JABSTR010000005">
    <property type="protein sequence ID" value="KAH9372205.1"/>
    <property type="molecule type" value="Genomic_DNA"/>
</dbReference>
<dbReference type="AlphaFoldDB" id="A0A9J6GA26"/>
<name>A0A9J6GA26_HAELO</name>
<accession>A0A9J6GA26</accession>
<dbReference type="Proteomes" id="UP000821853">
    <property type="component" value="Chromosome 3"/>
</dbReference>
<dbReference type="OrthoDB" id="6505652at2759"/>
<protein>
    <submittedName>
        <fullName evidence="1">Uncharacterized protein</fullName>
    </submittedName>
</protein>
<proteinExistence type="predicted"/>
<organism evidence="1 2">
    <name type="scientific">Haemaphysalis longicornis</name>
    <name type="common">Bush tick</name>
    <dbReference type="NCBI Taxonomy" id="44386"/>
    <lineage>
        <taxon>Eukaryota</taxon>
        <taxon>Metazoa</taxon>
        <taxon>Ecdysozoa</taxon>
        <taxon>Arthropoda</taxon>
        <taxon>Chelicerata</taxon>
        <taxon>Arachnida</taxon>
        <taxon>Acari</taxon>
        <taxon>Parasitiformes</taxon>
        <taxon>Ixodida</taxon>
        <taxon>Ixodoidea</taxon>
        <taxon>Ixodidae</taxon>
        <taxon>Haemaphysalinae</taxon>
        <taxon>Haemaphysalis</taxon>
    </lineage>
</organism>
<reference evidence="1 2" key="1">
    <citation type="journal article" date="2020" name="Cell">
        <title>Large-Scale Comparative Analyses of Tick Genomes Elucidate Their Genetic Diversity and Vector Capacities.</title>
        <authorList>
            <consortium name="Tick Genome and Microbiome Consortium (TIGMIC)"/>
            <person name="Jia N."/>
            <person name="Wang J."/>
            <person name="Shi W."/>
            <person name="Du L."/>
            <person name="Sun Y."/>
            <person name="Zhan W."/>
            <person name="Jiang J.F."/>
            <person name="Wang Q."/>
            <person name="Zhang B."/>
            <person name="Ji P."/>
            <person name="Bell-Sakyi L."/>
            <person name="Cui X.M."/>
            <person name="Yuan T.T."/>
            <person name="Jiang B.G."/>
            <person name="Yang W.F."/>
            <person name="Lam T.T."/>
            <person name="Chang Q.C."/>
            <person name="Ding S.J."/>
            <person name="Wang X.J."/>
            <person name="Zhu J.G."/>
            <person name="Ruan X.D."/>
            <person name="Zhao L."/>
            <person name="Wei J.T."/>
            <person name="Ye R.Z."/>
            <person name="Que T.C."/>
            <person name="Du C.H."/>
            <person name="Zhou Y.H."/>
            <person name="Cheng J.X."/>
            <person name="Dai P.F."/>
            <person name="Guo W.B."/>
            <person name="Han X.H."/>
            <person name="Huang E.J."/>
            <person name="Li L.F."/>
            <person name="Wei W."/>
            <person name="Gao Y.C."/>
            <person name="Liu J.Z."/>
            <person name="Shao H.Z."/>
            <person name="Wang X."/>
            <person name="Wang C.C."/>
            <person name="Yang T.C."/>
            <person name="Huo Q.B."/>
            <person name="Li W."/>
            <person name="Chen H.Y."/>
            <person name="Chen S.E."/>
            <person name="Zhou L.G."/>
            <person name="Ni X.B."/>
            <person name="Tian J.H."/>
            <person name="Sheng Y."/>
            <person name="Liu T."/>
            <person name="Pan Y.S."/>
            <person name="Xia L.Y."/>
            <person name="Li J."/>
            <person name="Zhao F."/>
            <person name="Cao W.C."/>
        </authorList>
    </citation>
    <scope>NUCLEOTIDE SEQUENCE [LARGE SCALE GENOMIC DNA]</scope>
    <source>
        <strain evidence="1">HaeL-2018</strain>
    </source>
</reference>
<gene>
    <name evidence="1" type="ORF">HPB48_019214</name>
</gene>
<dbReference type="VEuPathDB" id="VectorBase:HLOH_055099"/>
<sequence>MKITFRGVSHDITTYAALSDEEVRAVVHGYPAGTTPRDLVDGLRIRTQNTRFIQGKMLGKSKTALITFESNKVPEVVYYYGDLHSVVVVVLPLPAHQTSVPRVHEARAPL</sequence>
<keyword evidence="2" id="KW-1185">Reference proteome</keyword>
<comment type="caution">
    <text evidence="1">The sequence shown here is derived from an EMBL/GenBank/DDBJ whole genome shotgun (WGS) entry which is preliminary data.</text>
</comment>
<evidence type="ECO:0000313" key="1">
    <source>
        <dbReference type="EMBL" id="KAH9372205.1"/>
    </source>
</evidence>